<evidence type="ECO:0000259" key="4">
    <source>
        <dbReference type="Pfam" id="PF00432"/>
    </source>
</evidence>
<keyword evidence="3" id="KW-1133">Transmembrane helix</keyword>
<keyword evidence="3" id="KW-0812">Transmembrane</keyword>
<keyword evidence="5" id="KW-0808">Transferase</keyword>
<comment type="caution">
    <text evidence="5">The sequence shown here is derived from an EMBL/GenBank/DDBJ whole genome shotgun (WGS) entry which is preliminary data.</text>
</comment>
<evidence type="ECO:0000256" key="2">
    <source>
        <dbReference type="SAM" id="MobiDB-lite"/>
    </source>
</evidence>
<dbReference type="Pfam" id="PF00432">
    <property type="entry name" value="Prenyltrans"/>
    <property type="match status" value="1"/>
</dbReference>
<dbReference type="Proteomes" id="UP000317243">
    <property type="component" value="Unassembled WGS sequence"/>
</dbReference>
<feature type="transmembrane region" description="Helical" evidence="3">
    <location>
        <begin position="36"/>
        <end position="53"/>
    </location>
</feature>
<dbReference type="SUPFAM" id="SSF48239">
    <property type="entry name" value="Terpenoid cyclases/Protein prenyltransferases"/>
    <property type="match status" value="1"/>
</dbReference>
<keyword evidence="1" id="KW-0677">Repeat</keyword>
<dbReference type="InterPro" id="IPR001330">
    <property type="entry name" value="Prenyltrans"/>
</dbReference>
<dbReference type="AlphaFoldDB" id="A0A5C5WIG2"/>
<reference evidence="5 6" key="1">
    <citation type="submission" date="2019-02" db="EMBL/GenBank/DDBJ databases">
        <title>Deep-cultivation of Planctomycetes and their phenomic and genomic characterization uncovers novel biology.</title>
        <authorList>
            <person name="Wiegand S."/>
            <person name="Jogler M."/>
            <person name="Boedeker C."/>
            <person name="Pinto D."/>
            <person name="Vollmers J."/>
            <person name="Rivas-Marin E."/>
            <person name="Kohn T."/>
            <person name="Peeters S.H."/>
            <person name="Heuer A."/>
            <person name="Rast P."/>
            <person name="Oberbeckmann S."/>
            <person name="Bunk B."/>
            <person name="Jeske O."/>
            <person name="Meyerdierks A."/>
            <person name="Storesund J.E."/>
            <person name="Kallscheuer N."/>
            <person name="Luecker S."/>
            <person name="Lage O.M."/>
            <person name="Pohl T."/>
            <person name="Merkel B.J."/>
            <person name="Hornburger P."/>
            <person name="Mueller R.-W."/>
            <person name="Bruemmer F."/>
            <person name="Labrenz M."/>
            <person name="Spormann A.M."/>
            <person name="Op Den Camp H."/>
            <person name="Overmann J."/>
            <person name="Amann R."/>
            <person name="Jetten M.S.M."/>
            <person name="Mascher T."/>
            <person name="Medema M.H."/>
            <person name="Devos D.P."/>
            <person name="Kaster A.-K."/>
            <person name="Ovreas L."/>
            <person name="Rohde M."/>
            <person name="Galperin M.Y."/>
            <person name="Jogler C."/>
        </authorList>
    </citation>
    <scope>NUCLEOTIDE SEQUENCE [LARGE SCALE GENOMIC DNA]</scope>
    <source>
        <strain evidence="5 6">KOR42</strain>
    </source>
</reference>
<sequence length="381" mass="42432">MKEPVQHQGTAMNRQRSSQLTSGMAHHRASCGQRKFRLTINLLLIAIVFLTPFPRRSFSQDSPTNSSGSAPQYVTDQTVQATAEGLRWLARRQRMDGSFGNNRERSESVGIAALCGIAFLCSGSVPEAGDYSETINRTVEFLLSCSQKNGYLVDSDSASHGPMYGHGFATMFLAEVYGMTPRDDLGEKLRRAVDLIIATQNSEGGWRYNPVPQEADVSVTVCQVMALRSARNAGISVPKEVVDRAVNYIKSCQNPGGGFRYRPFDPAESRLARSAAAVVALYSAGVSDDPVVQNGLNYVVERLKIRDDREYYFYAQYYAAQAAWQARDNRWRICFPILRDELLSQRAGDHWEDPLQGDEYATAMALVALQIPYDVLPIFER</sequence>
<protein>
    <submittedName>
        <fullName evidence="5">Prenyltransferase and squalene oxidase repeat protein</fullName>
    </submittedName>
</protein>
<keyword evidence="6" id="KW-1185">Reference proteome</keyword>
<proteinExistence type="predicted"/>
<dbReference type="InterPro" id="IPR008930">
    <property type="entry name" value="Terpenoid_cyclase/PrenylTrfase"/>
</dbReference>
<feature type="domain" description="Prenyltransferase alpha-alpha toroid" evidence="4">
    <location>
        <begin position="136"/>
        <end position="302"/>
    </location>
</feature>
<dbReference type="CDD" id="cd00688">
    <property type="entry name" value="ISOPREN_C2_like"/>
    <property type="match status" value="1"/>
</dbReference>
<gene>
    <name evidence="5" type="ORF">KOR42_37370</name>
</gene>
<organism evidence="5 6">
    <name type="scientific">Thalassoglobus neptunius</name>
    <dbReference type="NCBI Taxonomy" id="1938619"/>
    <lineage>
        <taxon>Bacteria</taxon>
        <taxon>Pseudomonadati</taxon>
        <taxon>Planctomycetota</taxon>
        <taxon>Planctomycetia</taxon>
        <taxon>Planctomycetales</taxon>
        <taxon>Planctomycetaceae</taxon>
        <taxon>Thalassoglobus</taxon>
    </lineage>
</organism>
<evidence type="ECO:0000256" key="3">
    <source>
        <dbReference type="SAM" id="Phobius"/>
    </source>
</evidence>
<feature type="compositionally biased region" description="Polar residues" evidence="2">
    <location>
        <begin position="7"/>
        <end position="22"/>
    </location>
</feature>
<dbReference type="Gene3D" id="1.50.10.20">
    <property type="match status" value="3"/>
</dbReference>
<evidence type="ECO:0000256" key="1">
    <source>
        <dbReference type="ARBA" id="ARBA00022737"/>
    </source>
</evidence>
<name>A0A5C5WIG2_9PLAN</name>
<dbReference type="EMBL" id="SIHI01000016">
    <property type="protein sequence ID" value="TWT49919.1"/>
    <property type="molecule type" value="Genomic_DNA"/>
</dbReference>
<accession>A0A5C5WIG2</accession>
<dbReference type="GO" id="GO:0016740">
    <property type="term" value="F:transferase activity"/>
    <property type="evidence" value="ECO:0007669"/>
    <property type="project" value="UniProtKB-KW"/>
</dbReference>
<keyword evidence="3" id="KW-0472">Membrane</keyword>
<feature type="region of interest" description="Disordered" evidence="2">
    <location>
        <begin position="1"/>
        <end position="26"/>
    </location>
</feature>
<evidence type="ECO:0000313" key="6">
    <source>
        <dbReference type="Proteomes" id="UP000317243"/>
    </source>
</evidence>
<evidence type="ECO:0000313" key="5">
    <source>
        <dbReference type="EMBL" id="TWT49919.1"/>
    </source>
</evidence>